<evidence type="ECO:0000256" key="1">
    <source>
        <dbReference type="SAM" id="Coils"/>
    </source>
</evidence>
<dbReference type="SMART" id="SM00593">
    <property type="entry name" value="RUN"/>
    <property type="match status" value="1"/>
</dbReference>
<evidence type="ECO:0000313" key="5">
    <source>
        <dbReference type="Proteomes" id="UP000710432"/>
    </source>
</evidence>
<keyword evidence="1" id="KW-0175">Coiled coil</keyword>
<feature type="compositionally biased region" description="Low complexity" evidence="2">
    <location>
        <begin position="329"/>
        <end position="338"/>
    </location>
</feature>
<evidence type="ECO:0000259" key="3">
    <source>
        <dbReference type="PROSITE" id="PS50826"/>
    </source>
</evidence>
<dbReference type="InterPro" id="IPR037213">
    <property type="entry name" value="Run_dom_sf"/>
</dbReference>
<dbReference type="SUPFAM" id="SSF140741">
    <property type="entry name" value="RUN domain-like"/>
    <property type="match status" value="1"/>
</dbReference>
<feature type="region of interest" description="Disordered" evidence="2">
    <location>
        <begin position="282"/>
        <end position="341"/>
    </location>
</feature>
<dbReference type="Pfam" id="PF02759">
    <property type="entry name" value="RUN"/>
    <property type="match status" value="1"/>
</dbReference>
<dbReference type="Gene3D" id="1.20.58.900">
    <property type="match status" value="1"/>
</dbReference>
<protein>
    <submittedName>
        <fullName evidence="4">Sorting nexin-29</fullName>
    </submittedName>
</protein>
<sequence>MCFPVRTLAPNIDRCSPGSQNDDKRQFLLERLLDAVKQCQIRFGGRKEIASDSDSRVTCLCAQFEAVLQHGMKRSRGLALTAAAIKQAAGFASKTETEPVFWFYVKEVLNKHELQRFYSLHHITADVGRGRAWLRCALNEHSLERYLHMLLADRTRLSTFYEDWSFVMDEERSSMLPTMAAGLNSILFAINIDNKDLNGQSKFAPTVSDLLKESTQNVTSLLKESTQGMSSLLREITASSAVSILIKPEQETDPLPVISKNVNVDARSKRERRRKKKVTNIVSFDDDEEEQSIGNTLKKMPGTTESSEENSDRSSINVTSTFENPFGPNSNGSQSSSSWKMDAASLNGELGFQKLDVKSIDDDVDENEEDVCRTPVGRRHTGHSESPDKPLDGNACLPQVHGWAPLQVLHGDADADTDVLFPVSGVGSYVATDAPVGSLENGAGPEDHLLPEPGLRFSVEANSPGRGSPLSSLLPSASMPESMTVHFQSFQKFSGAVADAQIKKLFLEAHKLLECSTLREKHPAGMIAAPKEYVATPGDTWVSLPGLRVLLARGPARVITPDWLRFGSFVALPQCEAVELWHVNELRQAIVAMMNRKDELEEENGYCDIMAASFSDFLSLVAERMNGENGALLPSSLPYYYYYFKFLRTSLRSLLDGEMEHSAALRQEVDALKRRVAEQQERHTTKVQALASWHLSLFISAPSSIFTTEQTGIGSAAAYITTADRNWQCGCLHHCSRQEMAVQLLTSPQQTGIGSAAAYITVADRKWQCGCLHHHSRQEMAVQLLTSPQQTGNGSAAAYITTADRKWQCGCLHHHSRQEMAVWLLTSPQQTGIGSAAAYITTADRNWQCGCLHHCSRQELAVRLLTSPQQTGSKGLTLVPEGGVILKTYFCFLGWVFQRFYTLLNMATLGDPVLKHDTLGDVSV</sequence>
<reference evidence="4" key="1">
    <citation type="submission" date="2020-03" db="EMBL/GenBank/DDBJ databases">
        <title>Studies in the Genomics of Life Span.</title>
        <authorList>
            <person name="Glass D."/>
        </authorList>
    </citation>
    <scope>NUCLEOTIDE SEQUENCE</scope>
    <source>
        <strain evidence="4">LTLLF</strain>
        <tissue evidence="4">Muscle</tissue>
    </source>
</reference>
<feature type="domain" description="RUN" evidence="3">
    <location>
        <begin position="51"/>
        <end position="195"/>
    </location>
</feature>
<dbReference type="InterPro" id="IPR004012">
    <property type="entry name" value="Run_dom"/>
</dbReference>
<accession>A0A8J6G6F8</accession>
<dbReference type="Proteomes" id="UP000710432">
    <property type="component" value="Unassembled WGS sequence"/>
</dbReference>
<evidence type="ECO:0000256" key="2">
    <source>
        <dbReference type="SAM" id="MobiDB-lite"/>
    </source>
</evidence>
<dbReference type="AlphaFoldDB" id="A0A8J6G6F8"/>
<comment type="caution">
    <text evidence="4">The sequence shown here is derived from an EMBL/GenBank/DDBJ whole genome shotgun (WGS) entry which is preliminary data.</text>
</comment>
<dbReference type="EMBL" id="JAATJU010024600">
    <property type="protein sequence ID" value="KAH0505276.1"/>
    <property type="molecule type" value="Genomic_DNA"/>
</dbReference>
<proteinExistence type="predicted"/>
<feature type="compositionally biased region" description="Polar residues" evidence="2">
    <location>
        <begin position="313"/>
        <end position="323"/>
    </location>
</feature>
<gene>
    <name evidence="4" type="ORF">LTLLF_178110</name>
</gene>
<organism evidence="4 5">
    <name type="scientific">Microtus ochrogaster</name>
    <name type="common">Prairie vole</name>
    <dbReference type="NCBI Taxonomy" id="79684"/>
    <lineage>
        <taxon>Eukaryota</taxon>
        <taxon>Metazoa</taxon>
        <taxon>Chordata</taxon>
        <taxon>Craniata</taxon>
        <taxon>Vertebrata</taxon>
        <taxon>Euteleostomi</taxon>
        <taxon>Mammalia</taxon>
        <taxon>Eutheria</taxon>
        <taxon>Euarchontoglires</taxon>
        <taxon>Glires</taxon>
        <taxon>Rodentia</taxon>
        <taxon>Myomorpha</taxon>
        <taxon>Muroidea</taxon>
        <taxon>Cricetidae</taxon>
        <taxon>Arvicolinae</taxon>
        <taxon>Microtus</taxon>
    </lineage>
</organism>
<evidence type="ECO:0000313" key="4">
    <source>
        <dbReference type="EMBL" id="KAH0505276.1"/>
    </source>
</evidence>
<dbReference type="InterPro" id="IPR047329">
    <property type="entry name" value="RUN_SNX29"/>
</dbReference>
<dbReference type="PANTHER" id="PTHR47194">
    <property type="entry name" value="SORTING NEXIN-29-RELATED"/>
    <property type="match status" value="1"/>
</dbReference>
<dbReference type="PANTHER" id="PTHR47194:SF4">
    <property type="entry name" value="SORTING NEXIN-29"/>
    <property type="match status" value="1"/>
</dbReference>
<feature type="coiled-coil region" evidence="1">
    <location>
        <begin position="655"/>
        <end position="682"/>
    </location>
</feature>
<name>A0A8J6G6F8_MICOH</name>
<dbReference type="PROSITE" id="PS50826">
    <property type="entry name" value="RUN"/>
    <property type="match status" value="1"/>
</dbReference>
<dbReference type="CDD" id="cd17689">
    <property type="entry name" value="RUN_SNX29"/>
    <property type="match status" value="1"/>
</dbReference>